<accession>A0ABR8WJD0</accession>
<feature type="transmembrane region" description="Helical" evidence="1">
    <location>
        <begin position="342"/>
        <end position="360"/>
    </location>
</feature>
<feature type="transmembrane region" description="Helical" evidence="1">
    <location>
        <begin position="82"/>
        <end position="107"/>
    </location>
</feature>
<dbReference type="RefSeq" id="WP_251832374.1">
    <property type="nucleotide sequence ID" value="NZ_JACSPS010000001.1"/>
</dbReference>
<feature type="transmembrane region" description="Helical" evidence="1">
    <location>
        <begin position="195"/>
        <end position="215"/>
    </location>
</feature>
<dbReference type="Proteomes" id="UP000626242">
    <property type="component" value="Unassembled WGS sequence"/>
</dbReference>
<organism evidence="2 3">
    <name type="scientific">Kaistella pullorum</name>
    <dbReference type="NCBI Taxonomy" id="2763074"/>
    <lineage>
        <taxon>Bacteria</taxon>
        <taxon>Pseudomonadati</taxon>
        <taxon>Bacteroidota</taxon>
        <taxon>Flavobacteriia</taxon>
        <taxon>Flavobacteriales</taxon>
        <taxon>Weeksellaceae</taxon>
        <taxon>Chryseobacterium group</taxon>
        <taxon>Kaistella</taxon>
    </lineage>
</organism>
<protein>
    <recommendedName>
        <fullName evidence="4">Glycosyltransferase RgtA/B/C/D-like domain-containing protein</fullName>
    </recommendedName>
</protein>
<comment type="caution">
    <text evidence="2">The sequence shown here is derived from an EMBL/GenBank/DDBJ whole genome shotgun (WGS) entry which is preliminary data.</text>
</comment>
<evidence type="ECO:0000313" key="2">
    <source>
        <dbReference type="EMBL" id="MBD8017164.1"/>
    </source>
</evidence>
<keyword evidence="3" id="KW-1185">Reference proteome</keyword>
<feature type="transmembrane region" description="Helical" evidence="1">
    <location>
        <begin position="256"/>
        <end position="278"/>
    </location>
</feature>
<name>A0ABR8WJD0_9FLAO</name>
<evidence type="ECO:0000256" key="1">
    <source>
        <dbReference type="SAM" id="Phobius"/>
    </source>
</evidence>
<gene>
    <name evidence="2" type="ORF">H9628_01650</name>
</gene>
<evidence type="ECO:0008006" key="4">
    <source>
        <dbReference type="Google" id="ProtNLM"/>
    </source>
</evidence>
<feature type="transmembrane region" description="Helical" evidence="1">
    <location>
        <begin position="158"/>
        <end position="183"/>
    </location>
</feature>
<feature type="transmembrane region" description="Helical" evidence="1">
    <location>
        <begin position="315"/>
        <end position="335"/>
    </location>
</feature>
<proteinExistence type="predicted"/>
<sequence length="507" mass="59500">MMKPLTRLYSNPTLWVMLTVLVKVPIFLTRHIQEDAFITWRVAKNVLDLGVIGFNGAERISASTTHLYVAVSAFFQFLFGGFFVYPLLVFSSILFAVGSIWLARLFFNDDLKRQFLFVVLLNIVPPALTASCAGMEYGILFFLYCGLIYYAVYRRKNWAYFVFPLLLLWTRLDAAIFLGVLFLADFIIRRKFNYVFLMAGIIGLSSVVLFNFLYFGELVNHTITAKKIAYKNFFLDQSWQHIVLQWAYYGGLIKKYSVLTLGVFVSFLLILGVCLFKIIKSKMFNREQKILILAISVYALLKISVFAYFQAYFDWYYWLPRVFLFVVMIIYLLNFLPLNKKFLLLGLVMFFGTFYLFQFVQSYAIGYMEDGQRRKIAKELSVDSDPRHSIMLEPAGIIPFYTGFYTYDEVGLVNKKITAEMQNDENFWWVNSVRKFQPDYILTVKNKVGATGSYYQLKQADTEFFNSRYRFVKTYQIAELTQNAPQILKWIYEFRPIGKDYHLYKKR</sequence>
<keyword evidence="1" id="KW-1133">Transmembrane helix</keyword>
<feature type="transmembrane region" description="Helical" evidence="1">
    <location>
        <begin position="119"/>
        <end position="152"/>
    </location>
</feature>
<evidence type="ECO:0000313" key="3">
    <source>
        <dbReference type="Proteomes" id="UP000626242"/>
    </source>
</evidence>
<keyword evidence="1" id="KW-0472">Membrane</keyword>
<reference evidence="2 3" key="1">
    <citation type="submission" date="2020-08" db="EMBL/GenBank/DDBJ databases">
        <title>A Genomic Blueprint of the Chicken Gut Microbiome.</title>
        <authorList>
            <person name="Gilroy R."/>
            <person name="Ravi A."/>
            <person name="Getino M."/>
            <person name="Pursley I."/>
            <person name="Horton D.L."/>
            <person name="Alikhan N.-F."/>
            <person name="Baker D."/>
            <person name="Gharbi K."/>
            <person name="Hall N."/>
            <person name="Watson M."/>
            <person name="Adriaenssens E.M."/>
            <person name="Foster-Nyarko E."/>
            <person name="Jarju S."/>
            <person name="Secka A."/>
            <person name="Antonio M."/>
            <person name="Oren A."/>
            <person name="Chaudhuri R."/>
            <person name="La Ragione R.M."/>
            <person name="Hildebrand F."/>
            <person name="Pallen M.J."/>
        </authorList>
    </citation>
    <scope>NUCLEOTIDE SEQUENCE [LARGE SCALE GENOMIC DNA]</scope>
    <source>
        <strain evidence="2 3">Sa1CVA4</strain>
    </source>
</reference>
<keyword evidence="1" id="KW-0812">Transmembrane</keyword>
<dbReference type="EMBL" id="JACSPS010000001">
    <property type="protein sequence ID" value="MBD8017164.1"/>
    <property type="molecule type" value="Genomic_DNA"/>
</dbReference>
<feature type="transmembrane region" description="Helical" evidence="1">
    <location>
        <begin position="12"/>
        <end position="32"/>
    </location>
</feature>
<feature type="transmembrane region" description="Helical" evidence="1">
    <location>
        <begin position="290"/>
        <end position="309"/>
    </location>
</feature>